<proteinExistence type="predicted"/>
<keyword evidence="4" id="KW-1185">Reference proteome</keyword>
<dbReference type="GO" id="GO:0016491">
    <property type="term" value="F:oxidoreductase activity"/>
    <property type="evidence" value="ECO:0007669"/>
    <property type="project" value="UniProtKB-KW"/>
</dbReference>
<reference evidence="3 4" key="2">
    <citation type="submission" date="2020-07" db="EMBL/GenBank/DDBJ databases">
        <title>Genome assembly of wild tea tree DASZ reveals pedigree and selection history of tea varieties.</title>
        <authorList>
            <person name="Zhang W."/>
        </authorList>
    </citation>
    <scope>NUCLEOTIDE SEQUENCE [LARGE SCALE GENOMIC DNA]</scope>
    <source>
        <strain evidence="4">cv. G240</strain>
        <tissue evidence="3">Leaf</tissue>
    </source>
</reference>
<gene>
    <name evidence="3" type="ORF">HYC85_000618</name>
</gene>
<comment type="caution">
    <text evidence="3">The sequence shown here is derived from an EMBL/GenBank/DDBJ whole genome shotgun (WGS) entry which is preliminary data.</text>
</comment>
<dbReference type="PANTHER" id="PTHR42898">
    <property type="entry name" value="TROPINONE REDUCTASE"/>
    <property type="match status" value="1"/>
</dbReference>
<evidence type="ECO:0000313" key="3">
    <source>
        <dbReference type="EMBL" id="KAF5959409.1"/>
    </source>
</evidence>
<dbReference type="SUPFAM" id="SSF51735">
    <property type="entry name" value="NAD(P)-binding Rossmann-fold domains"/>
    <property type="match status" value="1"/>
</dbReference>
<keyword evidence="2" id="KW-0560">Oxidoreductase</keyword>
<name>A0A7J7I395_CAMSI</name>
<dbReference type="InterPro" id="IPR036291">
    <property type="entry name" value="NAD(P)-bd_dom_sf"/>
</dbReference>
<organism evidence="3 4">
    <name type="scientific">Camellia sinensis</name>
    <name type="common">Tea plant</name>
    <name type="synonym">Thea sinensis</name>
    <dbReference type="NCBI Taxonomy" id="4442"/>
    <lineage>
        <taxon>Eukaryota</taxon>
        <taxon>Viridiplantae</taxon>
        <taxon>Streptophyta</taxon>
        <taxon>Embryophyta</taxon>
        <taxon>Tracheophyta</taxon>
        <taxon>Spermatophyta</taxon>
        <taxon>Magnoliopsida</taxon>
        <taxon>eudicotyledons</taxon>
        <taxon>Gunneridae</taxon>
        <taxon>Pentapetalae</taxon>
        <taxon>asterids</taxon>
        <taxon>Ericales</taxon>
        <taxon>Theaceae</taxon>
        <taxon>Camellia</taxon>
    </lineage>
</organism>
<protein>
    <submittedName>
        <fullName evidence="3">Uncharacterized protein</fullName>
    </submittedName>
</protein>
<dbReference type="Proteomes" id="UP000593564">
    <property type="component" value="Unassembled WGS sequence"/>
</dbReference>
<keyword evidence="1" id="KW-0521">NADP</keyword>
<reference evidence="4" key="1">
    <citation type="journal article" date="2020" name="Nat. Commun.">
        <title>Genome assembly of wild tea tree DASZ reveals pedigree and selection history of tea varieties.</title>
        <authorList>
            <person name="Zhang W."/>
            <person name="Zhang Y."/>
            <person name="Qiu H."/>
            <person name="Guo Y."/>
            <person name="Wan H."/>
            <person name="Zhang X."/>
            <person name="Scossa F."/>
            <person name="Alseekh S."/>
            <person name="Zhang Q."/>
            <person name="Wang P."/>
            <person name="Xu L."/>
            <person name="Schmidt M.H."/>
            <person name="Jia X."/>
            <person name="Li D."/>
            <person name="Zhu A."/>
            <person name="Guo F."/>
            <person name="Chen W."/>
            <person name="Ni D."/>
            <person name="Usadel B."/>
            <person name="Fernie A.R."/>
            <person name="Wen W."/>
        </authorList>
    </citation>
    <scope>NUCLEOTIDE SEQUENCE [LARGE SCALE GENOMIC DNA]</scope>
    <source>
        <strain evidence="4">cv. G240</strain>
    </source>
</reference>
<dbReference type="InterPro" id="IPR045000">
    <property type="entry name" value="TR"/>
</dbReference>
<dbReference type="PANTHER" id="PTHR42898:SF6">
    <property type="entry name" value="NADP-DEPENDENT MANNITOL DEHYDROGENASE"/>
    <property type="match status" value="1"/>
</dbReference>
<sequence>MEYSAEEYSMLMATNGNSAFHVCQLAYPLLKTSGGVGKHCVYFFRCWLGAHRFRIHNIRSNCVASFCIRTPLLEHVIFFSLTYVPRTRTPYTLRSMWPLNIQSPRPQSILALMAP</sequence>
<dbReference type="EMBL" id="JACBKZ010000001">
    <property type="protein sequence ID" value="KAF5959409.1"/>
    <property type="molecule type" value="Genomic_DNA"/>
</dbReference>
<dbReference type="AlphaFoldDB" id="A0A7J7I395"/>
<evidence type="ECO:0000256" key="1">
    <source>
        <dbReference type="ARBA" id="ARBA00022857"/>
    </source>
</evidence>
<accession>A0A7J7I395</accession>
<evidence type="ECO:0000256" key="2">
    <source>
        <dbReference type="ARBA" id="ARBA00023002"/>
    </source>
</evidence>
<evidence type="ECO:0000313" key="4">
    <source>
        <dbReference type="Proteomes" id="UP000593564"/>
    </source>
</evidence>